<keyword evidence="2" id="KW-1185">Reference proteome</keyword>
<accession>A0A7J9EP07</accession>
<dbReference type="AlphaFoldDB" id="A0A7J9EP07"/>
<proteinExistence type="predicted"/>
<reference evidence="1 2" key="1">
    <citation type="journal article" date="2019" name="Genome Biol. Evol.">
        <title>Insights into the evolution of the New World diploid cottons (Gossypium, subgenus Houzingenia) based on genome sequencing.</title>
        <authorList>
            <person name="Grover C.E."/>
            <person name="Arick M.A. 2nd"/>
            <person name="Thrash A."/>
            <person name="Conover J.L."/>
            <person name="Sanders W.S."/>
            <person name="Peterson D.G."/>
            <person name="Frelichowski J.E."/>
            <person name="Scheffler J.A."/>
            <person name="Scheffler B.E."/>
            <person name="Wendel J.F."/>
        </authorList>
    </citation>
    <scope>NUCLEOTIDE SEQUENCE [LARGE SCALE GENOMIC DNA]</scope>
    <source>
        <strain evidence="1">8</strain>
        <tissue evidence="1">Leaf</tissue>
    </source>
</reference>
<comment type="caution">
    <text evidence="1">The sequence shown here is derived from an EMBL/GenBank/DDBJ whole genome shotgun (WGS) entry which is preliminary data.</text>
</comment>
<name>A0A7J9EP07_9ROSI</name>
<evidence type="ECO:0000313" key="1">
    <source>
        <dbReference type="EMBL" id="MBA0774235.1"/>
    </source>
</evidence>
<gene>
    <name evidence="1" type="ORF">Gotri_009456</name>
</gene>
<dbReference type="EMBL" id="JABEZW010000009">
    <property type="protein sequence ID" value="MBA0774235.1"/>
    <property type="molecule type" value="Genomic_DNA"/>
</dbReference>
<evidence type="ECO:0000313" key="2">
    <source>
        <dbReference type="Proteomes" id="UP000593568"/>
    </source>
</evidence>
<sequence length="34" mass="3722">MKLQGLCVDPGLELTSLTIPMHLGHHHPSCSQQL</sequence>
<dbReference type="Proteomes" id="UP000593568">
    <property type="component" value="Unassembled WGS sequence"/>
</dbReference>
<protein>
    <submittedName>
        <fullName evidence="1">Uncharacterized protein</fullName>
    </submittedName>
</protein>
<organism evidence="1 2">
    <name type="scientific">Gossypium trilobum</name>
    <dbReference type="NCBI Taxonomy" id="34281"/>
    <lineage>
        <taxon>Eukaryota</taxon>
        <taxon>Viridiplantae</taxon>
        <taxon>Streptophyta</taxon>
        <taxon>Embryophyta</taxon>
        <taxon>Tracheophyta</taxon>
        <taxon>Spermatophyta</taxon>
        <taxon>Magnoliopsida</taxon>
        <taxon>eudicotyledons</taxon>
        <taxon>Gunneridae</taxon>
        <taxon>Pentapetalae</taxon>
        <taxon>rosids</taxon>
        <taxon>malvids</taxon>
        <taxon>Malvales</taxon>
        <taxon>Malvaceae</taxon>
        <taxon>Malvoideae</taxon>
        <taxon>Gossypium</taxon>
    </lineage>
</organism>